<dbReference type="AlphaFoldDB" id="A0A343JB71"/>
<name>A0A343JB71_9CLOT</name>
<protein>
    <submittedName>
        <fullName evidence="2">Uncharacterized protein</fullName>
    </submittedName>
</protein>
<accession>A0A343JB71</accession>
<keyword evidence="3" id="KW-1185">Reference proteome</keyword>
<organism evidence="2 3">
    <name type="scientific">Clostridium isatidis</name>
    <dbReference type="NCBI Taxonomy" id="182773"/>
    <lineage>
        <taxon>Bacteria</taxon>
        <taxon>Bacillati</taxon>
        <taxon>Bacillota</taxon>
        <taxon>Clostridia</taxon>
        <taxon>Eubacteriales</taxon>
        <taxon>Clostridiaceae</taxon>
        <taxon>Clostridium</taxon>
    </lineage>
</organism>
<feature type="region of interest" description="Disordered" evidence="1">
    <location>
        <begin position="89"/>
        <end position="128"/>
    </location>
</feature>
<gene>
    <name evidence="2" type="ORF">BEN51_04605</name>
</gene>
<feature type="compositionally biased region" description="Basic and acidic residues" evidence="1">
    <location>
        <begin position="89"/>
        <end position="103"/>
    </location>
</feature>
<dbReference type="KEGG" id="cia:BEN51_04605"/>
<reference evidence="2 3" key="1">
    <citation type="submission" date="2016-08" db="EMBL/GenBank/DDBJ databases">
        <title>Complete Genome Sequence Of The Indigo Reducing Clostridium isatidis DSM15098.</title>
        <authorList>
            <person name="Little G.T."/>
            <person name="Minton N.P."/>
        </authorList>
    </citation>
    <scope>NUCLEOTIDE SEQUENCE [LARGE SCALE GENOMIC DNA]</scope>
    <source>
        <strain evidence="2 3">DSM 15098</strain>
    </source>
</reference>
<dbReference type="Proteomes" id="UP000264883">
    <property type="component" value="Chromosome"/>
</dbReference>
<evidence type="ECO:0000313" key="3">
    <source>
        <dbReference type="Proteomes" id="UP000264883"/>
    </source>
</evidence>
<dbReference type="EMBL" id="CP016786">
    <property type="protein sequence ID" value="ASW42779.1"/>
    <property type="molecule type" value="Genomic_DNA"/>
</dbReference>
<feature type="compositionally biased region" description="Polar residues" evidence="1">
    <location>
        <begin position="104"/>
        <end position="128"/>
    </location>
</feature>
<proteinExistence type="predicted"/>
<dbReference type="RefSeq" id="WP_119864912.1">
    <property type="nucleotide sequence ID" value="NZ_CP016786.1"/>
</dbReference>
<evidence type="ECO:0000256" key="1">
    <source>
        <dbReference type="SAM" id="MobiDB-lite"/>
    </source>
</evidence>
<sequence length="141" mass="16085">MGTFYGKKLQKENLLTQKLEELTNDFNNINIMNMNEDEEKSYNELKSKFENSINEKNLDKSEELYKYLLKLNASVSARLEKEKRMAKEEESLAAEKAKEEADKIQNSAAGNNEQKAKTNENISARIGNTSPAVNSSQLFLL</sequence>
<evidence type="ECO:0000313" key="2">
    <source>
        <dbReference type="EMBL" id="ASW42779.1"/>
    </source>
</evidence>